<dbReference type="PANTHER" id="PTHR21461:SF69">
    <property type="entry name" value="GLYCOSYLTRANSFERASE FAMILY 92 PROTEIN"/>
    <property type="match status" value="1"/>
</dbReference>
<keyword evidence="4" id="KW-0812">Transmembrane</keyword>
<comment type="subcellular location">
    <subcellularLocation>
        <location evidence="1">Membrane</location>
        <topology evidence="1">Single-pass membrane protein</topology>
    </subcellularLocation>
</comment>
<dbReference type="InterPro" id="IPR008166">
    <property type="entry name" value="Glyco_transf_92"/>
</dbReference>
<gene>
    <name evidence="7" type="ORF">ACFOOI_14500</name>
</gene>
<evidence type="ECO:0000313" key="8">
    <source>
        <dbReference type="Proteomes" id="UP001595616"/>
    </source>
</evidence>
<evidence type="ECO:0000256" key="3">
    <source>
        <dbReference type="ARBA" id="ARBA00022679"/>
    </source>
</evidence>
<sequence>MKYRYYLSLLVPVKYEDDYIVEFIKFYLLQGVEHFYLYDNDNEIPLNKTLENYLDVCTIEVIKGEFAQSAAYKHWLKTYKHETKWIAIFDVDEFVLPKANDTLLAFLKQNEKHDSIAINWKIFGNGKHESKPNGLVTESYLYSEGKQHANYKCVTQTRAIKKLEHPHRPELKAFKKVVNAKGNKIFGFENHEYCLDIIQLNHYYSKSTEEYMKKLNRKRADTGKTRIEHEENHAWIFDEHIRTSVSFDSELWDKYGSELKQMVSST</sequence>
<evidence type="ECO:0000256" key="4">
    <source>
        <dbReference type="ARBA" id="ARBA00022692"/>
    </source>
</evidence>
<dbReference type="EMBL" id="JBHRYQ010000001">
    <property type="protein sequence ID" value="MFC3811870.1"/>
    <property type="molecule type" value="Genomic_DNA"/>
</dbReference>
<reference evidence="8" key="1">
    <citation type="journal article" date="2019" name="Int. J. Syst. Evol. Microbiol.">
        <title>The Global Catalogue of Microorganisms (GCM) 10K type strain sequencing project: providing services to taxonomists for standard genome sequencing and annotation.</title>
        <authorList>
            <consortium name="The Broad Institute Genomics Platform"/>
            <consortium name="The Broad Institute Genome Sequencing Center for Infectious Disease"/>
            <person name="Wu L."/>
            <person name="Ma J."/>
        </authorList>
    </citation>
    <scope>NUCLEOTIDE SEQUENCE [LARGE SCALE GENOMIC DNA]</scope>
    <source>
        <strain evidence="8">CECT 7956</strain>
    </source>
</reference>
<evidence type="ECO:0000256" key="1">
    <source>
        <dbReference type="ARBA" id="ARBA00004167"/>
    </source>
</evidence>
<organism evidence="7 8">
    <name type="scientific">Lacihabitans lacunae</name>
    <dbReference type="NCBI Taxonomy" id="1028214"/>
    <lineage>
        <taxon>Bacteria</taxon>
        <taxon>Pseudomonadati</taxon>
        <taxon>Bacteroidota</taxon>
        <taxon>Cytophagia</taxon>
        <taxon>Cytophagales</taxon>
        <taxon>Leadbetterellaceae</taxon>
        <taxon>Lacihabitans</taxon>
    </lineage>
</organism>
<evidence type="ECO:0000313" key="7">
    <source>
        <dbReference type="EMBL" id="MFC3811870.1"/>
    </source>
</evidence>
<dbReference type="Proteomes" id="UP001595616">
    <property type="component" value="Unassembled WGS sequence"/>
</dbReference>
<proteinExistence type="predicted"/>
<dbReference type="GO" id="GO:0016757">
    <property type="term" value="F:glycosyltransferase activity"/>
    <property type="evidence" value="ECO:0007669"/>
    <property type="project" value="UniProtKB-KW"/>
</dbReference>
<dbReference type="InterPro" id="IPR029044">
    <property type="entry name" value="Nucleotide-diphossugar_trans"/>
</dbReference>
<keyword evidence="2 7" id="KW-0328">Glycosyltransferase</keyword>
<evidence type="ECO:0000256" key="5">
    <source>
        <dbReference type="ARBA" id="ARBA00022989"/>
    </source>
</evidence>
<accession>A0ABV7Z025</accession>
<dbReference type="SUPFAM" id="SSF53448">
    <property type="entry name" value="Nucleotide-diphospho-sugar transferases"/>
    <property type="match status" value="1"/>
</dbReference>
<keyword evidence="6" id="KW-0472">Membrane</keyword>
<dbReference type="EC" id="2.4.-.-" evidence="7"/>
<evidence type="ECO:0000256" key="2">
    <source>
        <dbReference type="ARBA" id="ARBA00022676"/>
    </source>
</evidence>
<dbReference type="Pfam" id="PF01697">
    <property type="entry name" value="Glyco_transf_92"/>
    <property type="match status" value="1"/>
</dbReference>
<keyword evidence="5" id="KW-1133">Transmembrane helix</keyword>
<dbReference type="RefSeq" id="WP_379838722.1">
    <property type="nucleotide sequence ID" value="NZ_JBHRYQ010000001.1"/>
</dbReference>
<name>A0ABV7Z025_9BACT</name>
<keyword evidence="8" id="KW-1185">Reference proteome</keyword>
<evidence type="ECO:0000256" key="6">
    <source>
        <dbReference type="ARBA" id="ARBA00023136"/>
    </source>
</evidence>
<dbReference type="PANTHER" id="PTHR21461">
    <property type="entry name" value="GLYCOSYLTRANSFERASE FAMILY 92 PROTEIN"/>
    <property type="match status" value="1"/>
</dbReference>
<comment type="caution">
    <text evidence="7">The sequence shown here is derived from an EMBL/GenBank/DDBJ whole genome shotgun (WGS) entry which is preliminary data.</text>
</comment>
<protein>
    <submittedName>
        <fullName evidence="7">Glycosyltransferase family 92 protein</fullName>
        <ecNumber evidence="7">2.4.-.-</ecNumber>
    </submittedName>
</protein>
<keyword evidence="3 7" id="KW-0808">Transferase</keyword>